<dbReference type="AlphaFoldDB" id="A0AA40AHU6"/>
<feature type="compositionally biased region" description="Basic and acidic residues" evidence="1">
    <location>
        <begin position="15"/>
        <end position="25"/>
    </location>
</feature>
<comment type="caution">
    <text evidence="3">The sequence shown here is derived from an EMBL/GenBank/DDBJ whole genome shotgun (WGS) entry which is preliminary data.</text>
</comment>
<evidence type="ECO:0000313" key="4">
    <source>
        <dbReference type="Proteomes" id="UP001172102"/>
    </source>
</evidence>
<keyword evidence="4" id="KW-1185">Reference proteome</keyword>
<accession>A0AA40AHU6</accession>
<feature type="domain" description="Clr5" evidence="2">
    <location>
        <begin position="42"/>
        <end position="92"/>
    </location>
</feature>
<dbReference type="PANTHER" id="PTHR38788">
    <property type="entry name" value="CLR5 DOMAIN-CONTAINING PROTEIN"/>
    <property type="match status" value="1"/>
</dbReference>
<organism evidence="3 4">
    <name type="scientific">Lasiosphaeris hirsuta</name>
    <dbReference type="NCBI Taxonomy" id="260670"/>
    <lineage>
        <taxon>Eukaryota</taxon>
        <taxon>Fungi</taxon>
        <taxon>Dikarya</taxon>
        <taxon>Ascomycota</taxon>
        <taxon>Pezizomycotina</taxon>
        <taxon>Sordariomycetes</taxon>
        <taxon>Sordariomycetidae</taxon>
        <taxon>Sordariales</taxon>
        <taxon>Lasiosphaeriaceae</taxon>
        <taxon>Lasiosphaeris</taxon>
    </lineage>
</organism>
<dbReference type="InterPro" id="IPR025676">
    <property type="entry name" value="Clr5_dom"/>
</dbReference>
<feature type="compositionally biased region" description="Low complexity" evidence="1">
    <location>
        <begin position="26"/>
        <end position="38"/>
    </location>
</feature>
<sequence length="521" mass="57669">MSPTQHRGPNTSQPLDDRGWIDVDKTATTTTASSGGKKWASNEDWEKQRKVITELYVKENYKLREIHDHMSREHGFYATPKMYKTRFRRWNLWKNTKAADVAAVLRQTTNLSTSPQTFVVNNKQITTDRVARYIRNRARQHHIPPSALSALLTTTPHLTPPAKPLPLSATSPALALDATLRAVRAYFATSLAARWAFASPAECDLAGGAEACRLAAQFHERFKTAAGLLASPVPAQAVSGMRMTRICFAELQGVMDGGLGPEDPIFLILFLIVLQALRRKGLRGIEVRLVGYAAELGGLLPAARPGRGVWAGLRDLVVAGAMDDDVSLRISQVMAELCARELGTTHAKTLEVLMCGYCNFDKDTATQEMMYLGMLKDLDTLGTFDERHAGVRMSLAWFYNMFDMHAKVAPIVLGVVEDPWMLEGSKRYRGVTYKLYSELGISRKTLGELELAERAFRDAIGIAKWELSQGTANKASVLEGLVNLEEVLREIGRESEADECVAEREAMVREGLEGVGEEEGL</sequence>
<proteinExistence type="predicted"/>
<evidence type="ECO:0000259" key="2">
    <source>
        <dbReference type="Pfam" id="PF14420"/>
    </source>
</evidence>
<reference evidence="3" key="1">
    <citation type="submission" date="2023-06" db="EMBL/GenBank/DDBJ databases">
        <title>Genome-scale phylogeny and comparative genomics of the fungal order Sordariales.</title>
        <authorList>
            <consortium name="Lawrence Berkeley National Laboratory"/>
            <person name="Hensen N."/>
            <person name="Bonometti L."/>
            <person name="Westerberg I."/>
            <person name="Brannstrom I.O."/>
            <person name="Guillou S."/>
            <person name="Cros-Aarteil S."/>
            <person name="Calhoun S."/>
            <person name="Haridas S."/>
            <person name="Kuo A."/>
            <person name="Mondo S."/>
            <person name="Pangilinan J."/>
            <person name="Riley R."/>
            <person name="Labutti K."/>
            <person name="Andreopoulos B."/>
            <person name="Lipzen A."/>
            <person name="Chen C."/>
            <person name="Yanf M."/>
            <person name="Daum C."/>
            <person name="Ng V."/>
            <person name="Clum A."/>
            <person name="Steindorff A."/>
            <person name="Ohm R."/>
            <person name="Martin F."/>
            <person name="Silar P."/>
            <person name="Natvig D."/>
            <person name="Lalanne C."/>
            <person name="Gautier V."/>
            <person name="Ament-Velasquez S.L."/>
            <person name="Kruys A."/>
            <person name="Hutchinson M.I."/>
            <person name="Powell A.J."/>
            <person name="Barry K."/>
            <person name="Miller A.N."/>
            <person name="Grigoriev I.V."/>
            <person name="Debuchy R."/>
            <person name="Gladieux P."/>
            <person name="Thoren M.H."/>
            <person name="Johannesson H."/>
        </authorList>
    </citation>
    <scope>NUCLEOTIDE SEQUENCE</scope>
    <source>
        <strain evidence="3">SMH4607-1</strain>
    </source>
</reference>
<feature type="region of interest" description="Disordered" evidence="1">
    <location>
        <begin position="1"/>
        <end position="43"/>
    </location>
</feature>
<evidence type="ECO:0000256" key="1">
    <source>
        <dbReference type="SAM" id="MobiDB-lite"/>
    </source>
</evidence>
<name>A0AA40AHU6_9PEZI</name>
<feature type="compositionally biased region" description="Polar residues" evidence="1">
    <location>
        <begin position="1"/>
        <end position="14"/>
    </location>
</feature>
<protein>
    <recommendedName>
        <fullName evidence="2">Clr5 domain-containing protein</fullName>
    </recommendedName>
</protein>
<gene>
    <name evidence="3" type="ORF">B0H67DRAFT_582360</name>
</gene>
<dbReference type="EMBL" id="JAUKUA010000004">
    <property type="protein sequence ID" value="KAK0716082.1"/>
    <property type="molecule type" value="Genomic_DNA"/>
</dbReference>
<evidence type="ECO:0000313" key="3">
    <source>
        <dbReference type="EMBL" id="KAK0716082.1"/>
    </source>
</evidence>
<dbReference type="Proteomes" id="UP001172102">
    <property type="component" value="Unassembled WGS sequence"/>
</dbReference>
<dbReference type="Pfam" id="PF14420">
    <property type="entry name" value="Clr5"/>
    <property type="match status" value="1"/>
</dbReference>
<dbReference type="PANTHER" id="PTHR38788:SF3">
    <property type="entry name" value="CLR5 DOMAIN-CONTAINING PROTEIN"/>
    <property type="match status" value="1"/>
</dbReference>